<dbReference type="EMBL" id="AAUV01000044">
    <property type="protein sequence ID" value="EAV39700.1"/>
    <property type="molecule type" value="Genomic_DNA"/>
</dbReference>
<evidence type="ECO:0000259" key="4">
    <source>
        <dbReference type="PROSITE" id="PS51192"/>
    </source>
</evidence>
<dbReference type="GO" id="GO:0043138">
    <property type="term" value="F:3'-5' DNA helicase activity"/>
    <property type="evidence" value="ECO:0007669"/>
    <property type="project" value="TreeGrafter"/>
</dbReference>
<evidence type="ECO:0000256" key="3">
    <source>
        <dbReference type="ARBA" id="ARBA00023125"/>
    </source>
</evidence>
<dbReference type="PROSITE" id="PS51192">
    <property type="entry name" value="HELICASE_ATP_BIND_1"/>
    <property type="match status" value="1"/>
</dbReference>
<dbReference type="AlphaFoldDB" id="A0NII5"/>
<dbReference type="GO" id="GO:0006302">
    <property type="term" value="P:double-strand break repair"/>
    <property type="evidence" value="ECO:0007669"/>
    <property type="project" value="TreeGrafter"/>
</dbReference>
<gene>
    <name evidence="6" type="primary">comFA</name>
    <name evidence="6" type="ORF">OENOO_49022</name>
</gene>
<dbReference type="GO" id="GO:0006310">
    <property type="term" value="P:DNA recombination"/>
    <property type="evidence" value="ECO:0007669"/>
    <property type="project" value="TreeGrafter"/>
</dbReference>
<reference evidence="6 7" key="1">
    <citation type="submission" date="2006-11" db="EMBL/GenBank/DDBJ databases">
        <authorList>
            <consortium name="Laboratoire de Microbiologie (Universite Bourgogne)"/>
            <consortium name="GENOME Express"/>
            <consortium name="UMR Oenologie Ampelologie (Universite Bordeaux 2)"/>
            <person name="Guzzo J."/>
        </authorList>
    </citation>
    <scope>NUCLEOTIDE SEQUENCE [LARGE SCALE GENOMIC DNA]</scope>
    <source>
        <strain evidence="6 7">ATCC BAA-1163</strain>
    </source>
</reference>
<comment type="caution">
    <text evidence="6">The sequence shown here is derived from an EMBL/GenBank/DDBJ whole genome shotgun (WGS) entry which is preliminary data.</text>
</comment>
<accession>A0NII5</accession>
<dbReference type="Proteomes" id="UP000003346">
    <property type="component" value="Unassembled WGS sequence"/>
</dbReference>
<keyword evidence="3" id="KW-0238">DNA-binding</keyword>
<dbReference type="PANTHER" id="PTHR30580:SF1">
    <property type="entry name" value="COMF OPERON PROTEIN 1"/>
    <property type="match status" value="1"/>
</dbReference>
<dbReference type="GO" id="GO:0003677">
    <property type="term" value="F:DNA binding"/>
    <property type="evidence" value="ECO:0007669"/>
    <property type="project" value="UniProtKB-KW"/>
</dbReference>
<dbReference type="PANTHER" id="PTHR30580">
    <property type="entry name" value="PRIMOSOMAL PROTEIN N"/>
    <property type="match status" value="1"/>
</dbReference>
<protein>
    <submittedName>
        <fullName evidence="6">Late competence protein</fullName>
    </submittedName>
</protein>
<dbReference type="Pfam" id="PF04851">
    <property type="entry name" value="ResIII"/>
    <property type="match status" value="1"/>
</dbReference>
<evidence type="ECO:0000313" key="6">
    <source>
        <dbReference type="EMBL" id="EAV39700.1"/>
    </source>
</evidence>
<feature type="domain" description="Helicase ATP-binding" evidence="4">
    <location>
        <begin position="103"/>
        <end position="255"/>
    </location>
</feature>
<dbReference type="PROSITE" id="PS51194">
    <property type="entry name" value="HELICASE_CTER"/>
    <property type="match status" value="1"/>
</dbReference>
<dbReference type="HOGENOM" id="CLU_024742_0_0_9"/>
<dbReference type="GO" id="GO:0016787">
    <property type="term" value="F:hydrolase activity"/>
    <property type="evidence" value="ECO:0007669"/>
    <property type="project" value="InterPro"/>
</dbReference>
<keyword evidence="1" id="KW-0547">Nucleotide-binding</keyword>
<organism evidence="6 7">
    <name type="scientific">Oenococcus oeni ATCC BAA-1163</name>
    <dbReference type="NCBI Taxonomy" id="379360"/>
    <lineage>
        <taxon>Bacteria</taxon>
        <taxon>Bacillati</taxon>
        <taxon>Bacillota</taxon>
        <taxon>Bacilli</taxon>
        <taxon>Lactobacillales</taxon>
        <taxon>Lactobacillaceae</taxon>
        <taxon>Oenococcus</taxon>
    </lineage>
</organism>
<dbReference type="SMART" id="SM00490">
    <property type="entry name" value="HELICc"/>
    <property type="match status" value="1"/>
</dbReference>
<feature type="domain" description="Helicase C-terminal" evidence="5">
    <location>
        <begin position="287"/>
        <end position="435"/>
    </location>
</feature>
<evidence type="ECO:0000259" key="5">
    <source>
        <dbReference type="PROSITE" id="PS51194"/>
    </source>
</evidence>
<dbReference type="CDD" id="cd18785">
    <property type="entry name" value="SF2_C"/>
    <property type="match status" value="1"/>
</dbReference>
<dbReference type="InterPro" id="IPR027417">
    <property type="entry name" value="P-loop_NTPase"/>
</dbReference>
<dbReference type="Gene3D" id="3.40.50.300">
    <property type="entry name" value="P-loop containing nucleotide triphosphate hydrolases"/>
    <property type="match status" value="2"/>
</dbReference>
<sequence length="435" mass="49973">MEDISNYYGRLVLKSRFETVEDQRIKILPSFDKNGYCQRCRQRAVCSLPDQEYFCTVCLKMGRNSSLNCFWHAEDIRGKKQESCLNWNGQLTRQQQKVSNEIIASINNKENRLIWAVTGAGKTEMIFPAIDHVIKKGGRVAVVSPRIDVILELAPRLRKAFSKLDLVLLYGDTPEEYHYTKLVLATTHQLLKFSQAFDLLIIDEVDSFPFHGDSMLESAALRAKKKIASTIYLTATPTKKLINDYRKKRLDASFLPLRFHQHLLPELTFSRIGDWRKQIIKNRLPRKLKIQIEKYQKSGQRFLLFVPKVSDLKNTLETIESFSKIKGLSVHAADPERKSKVQQMRDRKIQFLVTTTILERGITFPGIDVIILGADNQIFSVNAIVQIAGRVGRNKDRPSGLVLALIEEKTQVLIQASRQIRFMNEKGLKQLNNVQ</sequence>
<dbReference type="Pfam" id="PF00271">
    <property type="entry name" value="Helicase_C"/>
    <property type="match status" value="1"/>
</dbReference>
<dbReference type="InterPro" id="IPR001650">
    <property type="entry name" value="Helicase_C-like"/>
</dbReference>
<proteinExistence type="predicted"/>
<evidence type="ECO:0000256" key="2">
    <source>
        <dbReference type="ARBA" id="ARBA00022840"/>
    </source>
</evidence>
<dbReference type="InterPro" id="IPR014001">
    <property type="entry name" value="Helicase_ATP-bd"/>
</dbReference>
<dbReference type="SUPFAM" id="SSF52540">
    <property type="entry name" value="P-loop containing nucleoside triphosphate hydrolases"/>
    <property type="match status" value="1"/>
</dbReference>
<dbReference type="GO" id="GO:0006270">
    <property type="term" value="P:DNA replication initiation"/>
    <property type="evidence" value="ECO:0007669"/>
    <property type="project" value="TreeGrafter"/>
</dbReference>
<name>A0NII5_OENOE</name>
<dbReference type="SMART" id="SM00487">
    <property type="entry name" value="DEXDc"/>
    <property type="match status" value="1"/>
</dbReference>
<evidence type="ECO:0000256" key="1">
    <source>
        <dbReference type="ARBA" id="ARBA00022741"/>
    </source>
</evidence>
<dbReference type="CDD" id="cd17925">
    <property type="entry name" value="DEXDc_ComFA"/>
    <property type="match status" value="1"/>
</dbReference>
<keyword evidence="2" id="KW-0067">ATP-binding</keyword>
<dbReference type="InterPro" id="IPR006935">
    <property type="entry name" value="Helicase/UvrB_N"/>
</dbReference>
<evidence type="ECO:0000313" key="7">
    <source>
        <dbReference type="Proteomes" id="UP000003346"/>
    </source>
</evidence>
<dbReference type="GO" id="GO:0005524">
    <property type="term" value="F:ATP binding"/>
    <property type="evidence" value="ECO:0007669"/>
    <property type="project" value="UniProtKB-KW"/>
</dbReference>